<organism evidence="1 2">
    <name type="scientific">Brassica carinata</name>
    <name type="common">Ethiopian mustard</name>
    <name type="synonym">Abyssinian cabbage</name>
    <dbReference type="NCBI Taxonomy" id="52824"/>
    <lineage>
        <taxon>Eukaryota</taxon>
        <taxon>Viridiplantae</taxon>
        <taxon>Streptophyta</taxon>
        <taxon>Embryophyta</taxon>
        <taxon>Tracheophyta</taxon>
        <taxon>Spermatophyta</taxon>
        <taxon>Magnoliopsida</taxon>
        <taxon>eudicotyledons</taxon>
        <taxon>Gunneridae</taxon>
        <taxon>Pentapetalae</taxon>
        <taxon>rosids</taxon>
        <taxon>malvids</taxon>
        <taxon>Brassicales</taxon>
        <taxon>Brassicaceae</taxon>
        <taxon>Brassiceae</taxon>
        <taxon>Brassica</taxon>
    </lineage>
</organism>
<protein>
    <submittedName>
        <fullName evidence="1">Uncharacterized protein</fullName>
    </submittedName>
</protein>
<dbReference type="Proteomes" id="UP000886595">
    <property type="component" value="Unassembled WGS sequence"/>
</dbReference>
<dbReference type="AlphaFoldDB" id="A0A8X7VKJ5"/>
<proteinExistence type="predicted"/>
<evidence type="ECO:0000313" key="1">
    <source>
        <dbReference type="EMBL" id="KAG2312956.1"/>
    </source>
</evidence>
<dbReference type="EMBL" id="JAAMPC010000005">
    <property type="protein sequence ID" value="KAG2312956.1"/>
    <property type="molecule type" value="Genomic_DNA"/>
</dbReference>
<gene>
    <name evidence="1" type="ORF">Bca52824_024513</name>
</gene>
<keyword evidence="2" id="KW-1185">Reference proteome</keyword>
<accession>A0A8X7VKJ5</accession>
<reference evidence="1 2" key="1">
    <citation type="submission" date="2020-02" db="EMBL/GenBank/DDBJ databases">
        <authorList>
            <person name="Ma Q."/>
            <person name="Huang Y."/>
            <person name="Song X."/>
            <person name="Pei D."/>
        </authorList>
    </citation>
    <scope>NUCLEOTIDE SEQUENCE [LARGE SCALE GENOMIC DNA]</scope>
    <source>
        <strain evidence="1">Sxm20200214</strain>
        <tissue evidence="1">Leaf</tissue>
    </source>
</reference>
<name>A0A8X7VKJ5_BRACI</name>
<evidence type="ECO:0000313" key="2">
    <source>
        <dbReference type="Proteomes" id="UP000886595"/>
    </source>
</evidence>
<comment type="caution">
    <text evidence="1">The sequence shown here is derived from an EMBL/GenBank/DDBJ whole genome shotgun (WGS) entry which is preliminary data.</text>
</comment>
<sequence length="141" mass="15994">MKSDPGVVRKSSRVVDAGLRYDLTAATESISKRSGYLDGSEARQTLKDQVMGFMKSWREMLMGAFSKRRFGVYGVAHSKAWGIVHKDGEFRFMIYLFAVCLPFGRYSSCYLSFEFVGSFVGKRIMDFDVPASLCPELSYYI</sequence>